<dbReference type="OrthoDB" id="167576at2759"/>
<evidence type="ECO:0000256" key="3">
    <source>
        <dbReference type="ARBA" id="ARBA00022801"/>
    </source>
</evidence>
<keyword evidence="2 5" id="KW-0645">Protease</keyword>
<name>A0A8H4VZH6_9HELO</name>
<dbReference type="Gene3D" id="1.20.58.80">
    <property type="entry name" value="Phosphotransferase system, lactose/cellobiose-type IIA subunit"/>
    <property type="match status" value="1"/>
</dbReference>
<evidence type="ECO:0000259" key="6">
    <source>
        <dbReference type="PROSITE" id="PS50203"/>
    </source>
</evidence>
<dbReference type="InterPro" id="IPR036213">
    <property type="entry name" value="Calpain_III_sf"/>
</dbReference>
<feature type="active site" evidence="5">
    <location>
        <position position="188"/>
    </location>
</feature>
<dbReference type="PROSITE" id="PS50203">
    <property type="entry name" value="CALPAIN_CAT"/>
    <property type="match status" value="1"/>
</dbReference>
<dbReference type="Pfam" id="PF00648">
    <property type="entry name" value="Peptidase_C2"/>
    <property type="match status" value="1"/>
</dbReference>
<dbReference type="AlphaFoldDB" id="A0A8H4VZH6"/>
<dbReference type="SUPFAM" id="SSF116846">
    <property type="entry name" value="MIT domain"/>
    <property type="match status" value="1"/>
</dbReference>
<comment type="similarity">
    <text evidence="1">Belongs to the peptidase C2 family. PalB/RIM13 subfamily.</text>
</comment>
<dbReference type="InterPro" id="IPR038765">
    <property type="entry name" value="Papain-like_cys_pep_sf"/>
</dbReference>
<dbReference type="InterPro" id="IPR051297">
    <property type="entry name" value="PalB/RIM13"/>
</dbReference>
<dbReference type="InterPro" id="IPR036181">
    <property type="entry name" value="MIT_dom_sf"/>
</dbReference>
<reference evidence="7 8" key="1">
    <citation type="submission" date="2020-03" db="EMBL/GenBank/DDBJ databases">
        <title>Draft Genome Sequence of Cudoniella acicularis.</title>
        <authorList>
            <person name="Buettner E."/>
            <person name="Kellner H."/>
        </authorList>
    </citation>
    <scope>NUCLEOTIDE SEQUENCE [LARGE SCALE GENOMIC DNA]</scope>
    <source>
        <strain evidence="7 8">DSM 108380</strain>
    </source>
</reference>
<gene>
    <name evidence="7" type="ORF">G7Y89_g12609</name>
</gene>
<dbReference type="SUPFAM" id="SSF49758">
    <property type="entry name" value="Calpain large subunit, middle domain (domain III)"/>
    <property type="match status" value="1"/>
</dbReference>
<dbReference type="InterPro" id="IPR001300">
    <property type="entry name" value="Peptidase_C2_calpain_cat"/>
</dbReference>
<accession>A0A8H4VZH6</accession>
<protein>
    <recommendedName>
        <fullName evidence="6">Calpain catalytic domain-containing protein</fullName>
    </recommendedName>
</protein>
<dbReference type="GO" id="GO:0004198">
    <property type="term" value="F:calcium-dependent cysteine-type endopeptidase activity"/>
    <property type="evidence" value="ECO:0007669"/>
    <property type="project" value="InterPro"/>
</dbReference>
<dbReference type="GO" id="GO:0006508">
    <property type="term" value="P:proteolysis"/>
    <property type="evidence" value="ECO:0007669"/>
    <property type="project" value="UniProtKB-KW"/>
</dbReference>
<evidence type="ECO:0000313" key="7">
    <source>
        <dbReference type="EMBL" id="KAF4625559.1"/>
    </source>
</evidence>
<organism evidence="7 8">
    <name type="scientific">Cudoniella acicularis</name>
    <dbReference type="NCBI Taxonomy" id="354080"/>
    <lineage>
        <taxon>Eukaryota</taxon>
        <taxon>Fungi</taxon>
        <taxon>Dikarya</taxon>
        <taxon>Ascomycota</taxon>
        <taxon>Pezizomycotina</taxon>
        <taxon>Leotiomycetes</taxon>
        <taxon>Helotiales</taxon>
        <taxon>Tricladiaceae</taxon>
        <taxon>Cudoniella</taxon>
    </lineage>
</organism>
<dbReference type="PANTHER" id="PTHR46143">
    <property type="entry name" value="CALPAIN-7"/>
    <property type="match status" value="1"/>
</dbReference>
<dbReference type="EMBL" id="JAAMPI010001347">
    <property type="protein sequence ID" value="KAF4625559.1"/>
    <property type="molecule type" value="Genomic_DNA"/>
</dbReference>
<evidence type="ECO:0000256" key="2">
    <source>
        <dbReference type="ARBA" id="ARBA00022670"/>
    </source>
</evidence>
<keyword evidence="4 5" id="KW-0788">Thiol protease</keyword>
<dbReference type="CDD" id="cd00044">
    <property type="entry name" value="CysPc"/>
    <property type="match status" value="1"/>
</dbReference>
<comment type="caution">
    <text evidence="7">The sequence shown here is derived from an EMBL/GenBank/DDBJ whole genome shotgun (WGS) entry which is preliminary data.</text>
</comment>
<sequence>MEADAQAAESKVDKSRTKDEALKNAILAVELYVKATKATSSDSEKTRIRGKCKQLLSRAEEIKQSTHWPPTKSKDIVLRVPTSGREISKREEIILLEGSKLHGFIFPPWTSDPDESAFEEKFGENPVYTDSTDLKLSEAQVEIFAGWRRPKESIEQHPDDKDGNMQRDELLMGSVDEIDLVQDITTDCSVVASLCASTARAQKGHGQLLSSMIYPFDKPKFRPKVSKNGKYVFRLHFNGCPRKVTIDDRLPASTTSRSLHVIDRRNPQLLWPALLEKAYLKVRGGYDFPGSNSGTDLWVLSGWIPEQIFLQSDDLPSDTLWHRIFKSFGFGDVMITLGTGKLSHREERELGLAGEHDYAILDMKESGSQRLLLVKNPWRDGMVWKGSTLMPENGAPGPSWTQDIREALPEKSPPSLGTFWMSLEDVIQHFESLYLNWNPGLFKYRQDHHFSWIIPVMKNPGSFIHNPQYALKSSKEGTVWVLLSRHFATSEHDIAQNKSSALADTSGALGFISLYIFSSTSGQRVYLSDDAIHRGAYVDSPQTLARLEVELSTTYTVQVAMPALQLTL</sequence>
<dbReference type="SMART" id="SM00230">
    <property type="entry name" value="CysPc"/>
    <property type="match status" value="1"/>
</dbReference>
<dbReference type="PANTHER" id="PTHR46143:SF1">
    <property type="entry name" value="CALPAIN-7"/>
    <property type="match status" value="1"/>
</dbReference>
<dbReference type="Proteomes" id="UP000566819">
    <property type="component" value="Unassembled WGS sequence"/>
</dbReference>
<evidence type="ECO:0000256" key="1">
    <source>
        <dbReference type="ARBA" id="ARBA00010193"/>
    </source>
</evidence>
<feature type="domain" description="Calpain catalytic" evidence="6">
    <location>
        <begin position="103"/>
        <end position="439"/>
    </location>
</feature>
<dbReference type="SUPFAM" id="SSF54001">
    <property type="entry name" value="Cysteine proteinases"/>
    <property type="match status" value="1"/>
</dbReference>
<keyword evidence="8" id="KW-1185">Reference proteome</keyword>
<feature type="active site" evidence="5">
    <location>
        <position position="376"/>
    </location>
</feature>
<feature type="active site" evidence="5">
    <location>
        <position position="356"/>
    </location>
</feature>
<dbReference type="Gene3D" id="3.90.70.10">
    <property type="entry name" value="Cysteine proteinases"/>
    <property type="match status" value="1"/>
</dbReference>
<evidence type="ECO:0000256" key="5">
    <source>
        <dbReference type="PROSITE-ProRule" id="PRU00239"/>
    </source>
</evidence>
<evidence type="ECO:0000313" key="8">
    <source>
        <dbReference type="Proteomes" id="UP000566819"/>
    </source>
</evidence>
<proteinExistence type="inferred from homology"/>
<evidence type="ECO:0000256" key="4">
    <source>
        <dbReference type="ARBA" id="ARBA00022807"/>
    </source>
</evidence>
<keyword evidence="3 5" id="KW-0378">Hydrolase</keyword>